<comment type="caution">
    <text evidence="3">The sequence shown here is derived from an EMBL/GenBank/DDBJ whole genome shotgun (WGS) entry which is preliminary data.</text>
</comment>
<dbReference type="Pfam" id="PF13579">
    <property type="entry name" value="Glyco_trans_4_4"/>
    <property type="match status" value="1"/>
</dbReference>
<sequence length="380" mass="40624">MKILFVCNDLDYFLAHRTNLLGPLLARGHQLSLCTGGSSKSAGQLPEGVDFIPVTLTRHSLNLVSDARLTARYARIVADMQPDVVHCITVKPNLFMTLALAVRRLRGTKSPRLILTFPGLGKVFEPAAGFMTGLRRRAVATVLRAGCRLLECSATFENQSDRDVLVDAGVFTAAQTRVIAGAGLNMGIYAPPSEPLTGKLSFLFASRLLKAKGVGTFLETARCIRAEGGDARFLLAGDAEPGNPDRFDMAEVSAAHDRGDITYLGALSTEQMVLALQQADVTCLPTRLREGLPRILIEAAACGCALIASDQPVIRQVLSQPDNGWLINPEDPQSITAAVRDCLADPAHVRALGITNAAAIRQQPVDDASVSAAFHALYGL</sequence>
<dbReference type="RefSeq" id="WP_267654898.1">
    <property type="nucleotide sequence ID" value="NZ_JAOVZR010000001.1"/>
</dbReference>
<organism evidence="3 4">
    <name type="scientific">Hoeflea algicola</name>
    <dbReference type="NCBI Taxonomy" id="2983763"/>
    <lineage>
        <taxon>Bacteria</taxon>
        <taxon>Pseudomonadati</taxon>
        <taxon>Pseudomonadota</taxon>
        <taxon>Alphaproteobacteria</taxon>
        <taxon>Hyphomicrobiales</taxon>
        <taxon>Rhizobiaceae</taxon>
        <taxon>Hoeflea</taxon>
    </lineage>
</organism>
<reference evidence="3" key="1">
    <citation type="submission" date="2022-10" db="EMBL/GenBank/DDBJ databases">
        <title>Hoeflea sp. G2-23, isolated from marine algae.</title>
        <authorList>
            <person name="Kristyanto S."/>
            <person name="Kim J.M."/>
            <person name="Jeon C.O."/>
        </authorList>
    </citation>
    <scope>NUCLEOTIDE SEQUENCE</scope>
    <source>
        <strain evidence="3">G2-23</strain>
    </source>
</reference>
<keyword evidence="3" id="KW-0328">Glycosyltransferase</keyword>
<name>A0ABT3ZC93_9HYPH</name>
<dbReference type="SUPFAM" id="SSF53756">
    <property type="entry name" value="UDP-Glycosyltransferase/glycogen phosphorylase"/>
    <property type="match status" value="1"/>
</dbReference>
<accession>A0ABT3ZC93</accession>
<evidence type="ECO:0000313" key="3">
    <source>
        <dbReference type="EMBL" id="MCY0149420.1"/>
    </source>
</evidence>
<dbReference type="InterPro" id="IPR028098">
    <property type="entry name" value="Glyco_trans_4-like_N"/>
</dbReference>
<keyword evidence="4" id="KW-1185">Reference proteome</keyword>
<evidence type="ECO:0000259" key="1">
    <source>
        <dbReference type="Pfam" id="PF00534"/>
    </source>
</evidence>
<dbReference type="EMBL" id="JAOVZR010000001">
    <property type="protein sequence ID" value="MCY0149420.1"/>
    <property type="molecule type" value="Genomic_DNA"/>
</dbReference>
<feature type="domain" description="Glycosyl transferase family 1" evidence="1">
    <location>
        <begin position="197"/>
        <end position="352"/>
    </location>
</feature>
<dbReference type="GO" id="GO:0016757">
    <property type="term" value="F:glycosyltransferase activity"/>
    <property type="evidence" value="ECO:0007669"/>
    <property type="project" value="UniProtKB-KW"/>
</dbReference>
<protein>
    <submittedName>
        <fullName evidence="3">Glycosyltransferase</fullName>
        <ecNumber evidence="3">2.4.-.-</ecNumber>
    </submittedName>
</protein>
<dbReference type="EC" id="2.4.-.-" evidence="3"/>
<proteinExistence type="predicted"/>
<dbReference type="PANTHER" id="PTHR12526">
    <property type="entry name" value="GLYCOSYLTRANSFERASE"/>
    <property type="match status" value="1"/>
</dbReference>
<feature type="domain" description="Glycosyltransferase subfamily 4-like N-terminal" evidence="2">
    <location>
        <begin position="20"/>
        <end position="156"/>
    </location>
</feature>
<keyword evidence="3" id="KW-0808">Transferase</keyword>
<dbReference type="InterPro" id="IPR001296">
    <property type="entry name" value="Glyco_trans_1"/>
</dbReference>
<evidence type="ECO:0000313" key="4">
    <source>
        <dbReference type="Proteomes" id="UP001073227"/>
    </source>
</evidence>
<dbReference type="PANTHER" id="PTHR12526:SF638">
    <property type="entry name" value="SPORE COAT PROTEIN SA"/>
    <property type="match status" value="1"/>
</dbReference>
<dbReference type="Gene3D" id="3.40.50.2000">
    <property type="entry name" value="Glycogen Phosphorylase B"/>
    <property type="match status" value="2"/>
</dbReference>
<dbReference type="Pfam" id="PF00534">
    <property type="entry name" value="Glycos_transf_1"/>
    <property type="match status" value="1"/>
</dbReference>
<gene>
    <name evidence="3" type="ORF">OEG84_17330</name>
</gene>
<dbReference type="Proteomes" id="UP001073227">
    <property type="component" value="Unassembled WGS sequence"/>
</dbReference>
<evidence type="ECO:0000259" key="2">
    <source>
        <dbReference type="Pfam" id="PF13579"/>
    </source>
</evidence>